<reference evidence="8 9" key="1">
    <citation type="submission" date="2019-01" db="EMBL/GenBank/DDBJ databases">
        <authorList>
            <person name="Chen W.-M."/>
        </authorList>
    </citation>
    <scope>NUCLEOTIDE SEQUENCE [LARGE SCALE GENOMIC DNA]</scope>
    <source>
        <strain evidence="8 9">ICH-3</strain>
    </source>
</reference>
<keyword evidence="3 5" id="KW-0472">Membrane</keyword>
<evidence type="ECO:0000313" key="9">
    <source>
        <dbReference type="Proteomes" id="UP000288178"/>
    </source>
</evidence>
<dbReference type="AlphaFoldDB" id="A0A437JP02"/>
<dbReference type="InterPro" id="IPR010104">
    <property type="entry name" value="TonB_rcpt_bac"/>
</dbReference>
<evidence type="ECO:0000313" key="8">
    <source>
        <dbReference type="EMBL" id="RVT48565.1"/>
    </source>
</evidence>
<dbReference type="OrthoDB" id="8727862at2"/>
<proteinExistence type="inferred from homology"/>
<comment type="similarity">
    <text evidence="2 5">Belongs to the TonB-dependent receptor family.</text>
</comment>
<sequence>MAAAGASGALAQQAPAPAPAASGAAAAEPQRVIVKGIRSALESSLDLKRDNQGIVDGISAEDIGKFPDTNLAESLQRISGVSIDRSIGEGSRVTVRGVGPDFNLVLLNGRQMPASSIADTTAPTSRAFDFGNLASEAIAGIEVYKTSRAASPTGGIGATINIKTARPLENPGLHGSLGVKAVHDVSNGRLPSTMQGADVTPEVSGIYSNTFADGKFGVAISASYQERDLGYNQAAVGGGWYAFQGNQGPLANPNLNLADVTNKPGADDIYSIPQNLIYSLNSVQRQRTNGQLTLQYAPVKNLTATLDYTYSELQLQTRRNELSAWFDQAPQSSSAWTNGPVSSPIFYSETRGPGTSPLRRGLGDLAMAGSDFATRAENKSTGLNVAWKASDRLRLEFDAHSSTAESGADSPFGSNNTIGTASFNRATTSVDFRRDFPVLSIYDTAIDPALMKVTGSSFRNSYMKSGVDQAQVKGQFKLEDESKLDFGVGLTTVKNRSAFSNVQQDDWGGNQSSVDDIPDSVWQAQQIRPYFSQIKGSGDPALFNQFFTWDFKTVRDLAAAARGDEALFLPNPRFDVTDSRVKETSTSAFVQYVKDWDTRFPLRSAIGLRYEKTDITSTAQVPEATGIVWTGVNEFSVVFSPTPGFTTLKGSYNHFLPSIDFDMDVTDDVKVRASYGETIGRPGWGAIQGGQTLDALARADGGTGRQGNPSLQPLKSKNFDLSLEWYYAKGSYAAVSYFRKSITNFITDTTITATPFNLPTPVDGALWDGAVASGCEASDRDCIRTYIFDNYDGQFGVDKAAGTIAGQPGDPIAGFQIRSQINSSRSASLYGLEFNVQHMFGKSGFGASANYTVVRSDLKYNNASLGEQLPLVGLSDSANLVVFYENERWQIRAAYNWRDKFLNALQDSARFNPVYTEAYGQLDINASYQWNDRLTLHAEVINALDGTQRLHGRSKSQVLYVTQTGPRYMIGANYKF</sequence>
<evidence type="ECO:0000256" key="2">
    <source>
        <dbReference type="ARBA" id="ARBA00009810"/>
    </source>
</evidence>
<feature type="domain" description="TonB-dependent receptor plug" evidence="7">
    <location>
        <begin position="48"/>
        <end position="157"/>
    </location>
</feature>
<keyword evidence="8" id="KW-0675">Receptor</keyword>
<evidence type="ECO:0000256" key="4">
    <source>
        <dbReference type="ARBA" id="ARBA00023237"/>
    </source>
</evidence>
<evidence type="ECO:0000259" key="7">
    <source>
        <dbReference type="Pfam" id="PF07715"/>
    </source>
</evidence>
<dbReference type="InterPro" id="IPR036942">
    <property type="entry name" value="Beta-barrel_TonB_sf"/>
</dbReference>
<keyword evidence="9" id="KW-1185">Reference proteome</keyword>
<name>A0A437JP02_9BURK</name>
<protein>
    <submittedName>
        <fullName evidence="8">TonB-dependent receptor</fullName>
    </submittedName>
</protein>
<dbReference type="Gene3D" id="2.170.130.10">
    <property type="entry name" value="TonB-dependent receptor, plug domain"/>
    <property type="match status" value="1"/>
</dbReference>
<dbReference type="PANTHER" id="PTHR40980:SF3">
    <property type="entry name" value="TONB-DEPENDENT RECEPTOR-LIKE BETA-BARREL DOMAIN-CONTAINING PROTEIN"/>
    <property type="match status" value="1"/>
</dbReference>
<keyword evidence="5" id="KW-0798">TonB box</keyword>
<evidence type="ECO:0000259" key="6">
    <source>
        <dbReference type="Pfam" id="PF00593"/>
    </source>
</evidence>
<feature type="domain" description="TonB-dependent receptor-like beta-barrel" evidence="6">
    <location>
        <begin position="416"/>
        <end position="942"/>
    </location>
</feature>
<comment type="caution">
    <text evidence="8">The sequence shown here is derived from an EMBL/GenBank/DDBJ whole genome shotgun (WGS) entry which is preliminary data.</text>
</comment>
<keyword evidence="4" id="KW-0998">Cell outer membrane</keyword>
<dbReference type="EMBL" id="SACT01000010">
    <property type="protein sequence ID" value="RVT48565.1"/>
    <property type="molecule type" value="Genomic_DNA"/>
</dbReference>
<evidence type="ECO:0000256" key="5">
    <source>
        <dbReference type="RuleBase" id="RU003357"/>
    </source>
</evidence>
<organism evidence="8 9">
    <name type="scientific">Rubrivivax albus</name>
    <dbReference type="NCBI Taxonomy" id="2499835"/>
    <lineage>
        <taxon>Bacteria</taxon>
        <taxon>Pseudomonadati</taxon>
        <taxon>Pseudomonadota</taxon>
        <taxon>Betaproteobacteria</taxon>
        <taxon>Burkholderiales</taxon>
        <taxon>Sphaerotilaceae</taxon>
        <taxon>Rubrivivax</taxon>
    </lineage>
</organism>
<dbReference type="GO" id="GO:0009279">
    <property type="term" value="C:cell outer membrane"/>
    <property type="evidence" value="ECO:0007669"/>
    <property type="project" value="UniProtKB-SubCell"/>
</dbReference>
<dbReference type="Pfam" id="PF07715">
    <property type="entry name" value="Plug"/>
    <property type="match status" value="1"/>
</dbReference>
<dbReference type="Pfam" id="PF00593">
    <property type="entry name" value="TonB_dep_Rec_b-barrel"/>
    <property type="match status" value="1"/>
</dbReference>
<dbReference type="Gene3D" id="2.40.170.20">
    <property type="entry name" value="TonB-dependent receptor, beta-barrel domain"/>
    <property type="match status" value="1"/>
</dbReference>
<dbReference type="PANTHER" id="PTHR40980">
    <property type="entry name" value="PLUG DOMAIN-CONTAINING PROTEIN"/>
    <property type="match status" value="1"/>
</dbReference>
<evidence type="ECO:0000256" key="1">
    <source>
        <dbReference type="ARBA" id="ARBA00004442"/>
    </source>
</evidence>
<evidence type="ECO:0000256" key="3">
    <source>
        <dbReference type="ARBA" id="ARBA00023136"/>
    </source>
</evidence>
<dbReference type="InterPro" id="IPR000531">
    <property type="entry name" value="Beta-barrel_TonB"/>
</dbReference>
<dbReference type="Proteomes" id="UP000288178">
    <property type="component" value="Unassembled WGS sequence"/>
</dbReference>
<dbReference type="SUPFAM" id="SSF56935">
    <property type="entry name" value="Porins"/>
    <property type="match status" value="1"/>
</dbReference>
<dbReference type="InterPro" id="IPR012910">
    <property type="entry name" value="Plug_dom"/>
</dbReference>
<accession>A0A437JP02</accession>
<gene>
    <name evidence="8" type="ORF">ENE75_22470</name>
</gene>
<dbReference type="NCBIfam" id="TIGR01782">
    <property type="entry name" value="TonB-Xanth-Caul"/>
    <property type="match status" value="1"/>
</dbReference>
<comment type="subcellular location">
    <subcellularLocation>
        <location evidence="1 5">Cell outer membrane</location>
    </subcellularLocation>
</comment>
<dbReference type="InterPro" id="IPR037066">
    <property type="entry name" value="Plug_dom_sf"/>
</dbReference>